<organism evidence="2">
    <name type="scientific">Tetraselmis sp. GSL018</name>
    <dbReference type="NCBI Taxonomy" id="582737"/>
    <lineage>
        <taxon>Eukaryota</taxon>
        <taxon>Viridiplantae</taxon>
        <taxon>Chlorophyta</taxon>
        <taxon>core chlorophytes</taxon>
        <taxon>Chlorodendrophyceae</taxon>
        <taxon>Chlorodendrales</taxon>
        <taxon>Chlorodendraceae</taxon>
        <taxon>Tetraselmis</taxon>
    </lineage>
</organism>
<feature type="transmembrane region" description="Helical" evidence="1">
    <location>
        <begin position="12"/>
        <end position="34"/>
    </location>
</feature>
<evidence type="ECO:0000256" key="1">
    <source>
        <dbReference type="SAM" id="Phobius"/>
    </source>
</evidence>
<accession>A0A061SHV1</accession>
<dbReference type="EMBL" id="GBEZ01002602">
    <property type="protein sequence ID" value="JAC82470.1"/>
    <property type="molecule type" value="Transcribed_RNA"/>
</dbReference>
<gene>
    <name evidence="2" type="ORF">TSPGSL018_5658</name>
</gene>
<keyword evidence="1" id="KW-1133">Transmembrane helix</keyword>
<proteinExistence type="predicted"/>
<name>A0A061SHV1_9CHLO</name>
<evidence type="ECO:0000313" key="2">
    <source>
        <dbReference type="EMBL" id="JAC82470.1"/>
    </source>
</evidence>
<dbReference type="AlphaFoldDB" id="A0A061SHV1"/>
<keyword evidence="1" id="KW-0472">Membrane</keyword>
<reference evidence="2" key="1">
    <citation type="submission" date="2014-05" db="EMBL/GenBank/DDBJ databases">
        <title>The transcriptome of the halophilic microalga Tetraselmis sp. GSL018 isolated from the Great Salt Lake, Utah.</title>
        <authorList>
            <person name="Jinkerson R.E."/>
            <person name="D'Adamo S."/>
            <person name="Posewitz M.C."/>
        </authorList>
    </citation>
    <scope>NUCLEOTIDE SEQUENCE</scope>
    <source>
        <strain evidence="2">GSL018</strain>
    </source>
</reference>
<sequence length="82" mass="9277">MTSQQKRPLKALKVAYQCVTLFVVAGLVLAWQFFHKKNGLPEELLENSNTSISKATSPQNSAPVRRFSKLRELTQSYQKTPP</sequence>
<protein>
    <submittedName>
        <fullName evidence="2">Uncharacterized protein</fullName>
    </submittedName>
</protein>
<keyword evidence="1" id="KW-0812">Transmembrane</keyword>